<proteinExistence type="predicted"/>
<evidence type="ECO:0000313" key="3">
    <source>
        <dbReference type="Proteomes" id="UP000198651"/>
    </source>
</evidence>
<dbReference type="AlphaFoldDB" id="A0A0S4M2T9"/>
<name>A0A0S4M2T9_9BURK</name>
<organism evidence="2 3">
    <name type="scientific">Candidatus Ichthyocystis hellenicum</name>
    <dbReference type="NCBI Taxonomy" id="1561003"/>
    <lineage>
        <taxon>Bacteria</taxon>
        <taxon>Pseudomonadati</taxon>
        <taxon>Pseudomonadota</taxon>
        <taxon>Betaproteobacteria</taxon>
        <taxon>Burkholderiales</taxon>
        <taxon>Candidatus Ichthyocystis</taxon>
    </lineage>
</organism>
<evidence type="ECO:0000256" key="1">
    <source>
        <dbReference type="SAM" id="MobiDB-lite"/>
    </source>
</evidence>
<accession>A0A0S4M2T9</accession>
<feature type="region of interest" description="Disordered" evidence="1">
    <location>
        <begin position="1"/>
        <end position="35"/>
    </location>
</feature>
<feature type="compositionally biased region" description="Polar residues" evidence="1">
    <location>
        <begin position="1"/>
        <end position="25"/>
    </location>
</feature>
<evidence type="ECO:0000313" key="2">
    <source>
        <dbReference type="EMBL" id="CUT17186.1"/>
    </source>
</evidence>
<sequence>MNVSQCSSDAGVSVTSDPVVSNDKTTGPRRVGTNLPNVSLESISQLESNDSPILSIIDIREAKQLRTLITLKVAPKNENPDIRSDKSIYMILVNPVLDAESNTCPIVDILDLSKYTSGRSPSMSVIKISGTKVKTSIQLEASVGSMKSQYVMVVEEQPQTSPSA</sequence>
<protein>
    <submittedName>
        <fullName evidence="2">Uncharacterized protein</fullName>
    </submittedName>
</protein>
<dbReference type="Proteomes" id="UP000198651">
    <property type="component" value="Chromosome I"/>
</dbReference>
<dbReference type="OrthoDB" id="9871448at2"/>
<gene>
    <name evidence="2" type="ORF">Ark11_0331</name>
</gene>
<reference evidence="3" key="1">
    <citation type="submission" date="2015-11" db="EMBL/GenBank/DDBJ databases">
        <authorList>
            <person name="Seth-Smith H.M.B."/>
        </authorList>
    </citation>
    <scope>NUCLEOTIDE SEQUENCE [LARGE SCALE GENOMIC DNA]</scope>
    <source>
        <strain evidence="3">2013Ark11</strain>
    </source>
</reference>
<dbReference type="EMBL" id="LN906597">
    <property type="protein sequence ID" value="CUT17186.1"/>
    <property type="molecule type" value="Genomic_DNA"/>
</dbReference>
<dbReference type="RefSeq" id="WP_092486667.1">
    <property type="nucleotide sequence ID" value="NZ_FLSL01000092.1"/>
</dbReference>
<keyword evidence="3" id="KW-1185">Reference proteome</keyword>